<protein>
    <submittedName>
        <fullName evidence="3">TfoX/Sxy family protein</fullName>
    </submittedName>
</protein>
<sequence length="157" mass="16965">MVRRSITDPVPGNAPPAAVRRLRYARRMAARDEDIAWFMELLAPVGRIAARGMFGGVGLYADGRIVGLAIEGTLYLKTDGLTRDAFAAAGGAPFVYAGKAKPITVSYWTPPEEAMDSPESMRPWALRALEAAQRAALAKPAKKRAKTSRAKPRTGPR</sequence>
<accession>A0ABP9BB31</accession>
<feature type="region of interest" description="Disordered" evidence="1">
    <location>
        <begin position="135"/>
        <end position="157"/>
    </location>
</feature>
<dbReference type="InterPro" id="IPR007076">
    <property type="entry name" value="TfoX_N"/>
</dbReference>
<evidence type="ECO:0000256" key="1">
    <source>
        <dbReference type="SAM" id="MobiDB-lite"/>
    </source>
</evidence>
<dbReference type="Gene3D" id="3.30.1460.30">
    <property type="entry name" value="YgaC/TfoX-N like chaperone"/>
    <property type="match status" value="1"/>
</dbReference>
<dbReference type="EMBL" id="BAABJE010000007">
    <property type="protein sequence ID" value="GAA4791742.1"/>
    <property type="molecule type" value="Genomic_DNA"/>
</dbReference>
<dbReference type="Proteomes" id="UP001499959">
    <property type="component" value="Unassembled WGS sequence"/>
</dbReference>
<keyword evidence="4" id="KW-1185">Reference proteome</keyword>
<dbReference type="InterPro" id="IPR047525">
    <property type="entry name" value="TfoX-like"/>
</dbReference>
<evidence type="ECO:0000313" key="4">
    <source>
        <dbReference type="Proteomes" id="UP001499959"/>
    </source>
</evidence>
<dbReference type="SUPFAM" id="SSF159894">
    <property type="entry name" value="YgaC/TfoX-N like"/>
    <property type="match status" value="1"/>
</dbReference>
<evidence type="ECO:0000313" key="3">
    <source>
        <dbReference type="EMBL" id="GAA4791742.1"/>
    </source>
</evidence>
<evidence type="ECO:0000259" key="2">
    <source>
        <dbReference type="Pfam" id="PF04993"/>
    </source>
</evidence>
<proteinExistence type="predicted"/>
<feature type="domain" description="TfoX N-terminal" evidence="2">
    <location>
        <begin position="40"/>
        <end position="132"/>
    </location>
</feature>
<reference evidence="4" key="1">
    <citation type="journal article" date="2019" name="Int. J. Syst. Evol. Microbiol.">
        <title>The Global Catalogue of Microorganisms (GCM) 10K type strain sequencing project: providing services to taxonomists for standard genome sequencing and annotation.</title>
        <authorList>
            <consortium name="The Broad Institute Genomics Platform"/>
            <consortium name="The Broad Institute Genome Sequencing Center for Infectious Disease"/>
            <person name="Wu L."/>
            <person name="Ma J."/>
        </authorList>
    </citation>
    <scope>NUCLEOTIDE SEQUENCE [LARGE SCALE GENOMIC DNA]</scope>
    <source>
        <strain evidence="4">JCM 18204</strain>
    </source>
</reference>
<comment type="caution">
    <text evidence="3">The sequence shown here is derived from an EMBL/GenBank/DDBJ whole genome shotgun (WGS) entry which is preliminary data.</text>
</comment>
<name>A0ABP9BB31_9GAMM</name>
<organism evidence="3 4">
    <name type="scientific">Lysobacter hankyongensis</name>
    <dbReference type="NCBI Taxonomy" id="1176535"/>
    <lineage>
        <taxon>Bacteria</taxon>
        <taxon>Pseudomonadati</taxon>
        <taxon>Pseudomonadota</taxon>
        <taxon>Gammaproteobacteria</taxon>
        <taxon>Lysobacterales</taxon>
        <taxon>Lysobacteraceae</taxon>
        <taxon>Lysobacter</taxon>
    </lineage>
</organism>
<dbReference type="Pfam" id="PF04993">
    <property type="entry name" value="TfoX_N"/>
    <property type="match status" value="1"/>
</dbReference>
<feature type="compositionally biased region" description="Basic residues" evidence="1">
    <location>
        <begin position="140"/>
        <end position="157"/>
    </location>
</feature>
<dbReference type="PANTHER" id="PTHR36121:SF1">
    <property type="entry name" value="PROTEIN SXY"/>
    <property type="match status" value="1"/>
</dbReference>
<gene>
    <name evidence="3" type="ORF">GCM10023307_16310</name>
</gene>
<dbReference type="PANTHER" id="PTHR36121">
    <property type="entry name" value="PROTEIN SXY"/>
    <property type="match status" value="1"/>
</dbReference>